<gene>
    <name evidence="2" type="ORF">KV397_14355</name>
</gene>
<evidence type="ECO:0000313" key="2">
    <source>
        <dbReference type="EMBL" id="UPL18854.1"/>
    </source>
</evidence>
<accession>A0ABY4J1L5</accession>
<feature type="region of interest" description="Disordered" evidence="1">
    <location>
        <begin position="30"/>
        <end position="63"/>
    </location>
</feature>
<feature type="compositionally biased region" description="Basic and acidic residues" evidence="1">
    <location>
        <begin position="47"/>
        <end position="57"/>
    </location>
</feature>
<organism evidence="2 3">
    <name type="scientific">Microbacterium aurugineum</name>
    <dbReference type="NCBI Taxonomy" id="2851642"/>
    <lineage>
        <taxon>Bacteria</taxon>
        <taxon>Bacillati</taxon>
        <taxon>Actinomycetota</taxon>
        <taxon>Actinomycetes</taxon>
        <taxon>Micrococcales</taxon>
        <taxon>Microbacteriaceae</taxon>
        <taxon>Microbacterium</taxon>
    </lineage>
</organism>
<feature type="compositionally biased region" description="Low complexity" evidence="1">
    <location>
        <begin position="100"/>
        <end position="118"/>
    </location>
</feature>
<evidence type="ECO:0008006" key="4">
    <source>
        <dbReference type="Google" id="ProtNLM"/>
    </source>
</evidence>
<dbReference type="RefSeq" id="WP_131492988.1">
    <property type="nucleotide sequence ID" value="NZ_CP078078.1"/>
</dbReference>
<protein>
    <recommendedName>
        <fullName evidence="4">WXG100 family type VII secretion target</fullName>
    </recommendedName>
</protein>
<evidence type="ECO:0000313" key="3">
    <source>
        <dbReference type="Proteomes" id="UP000830631"/>
    </source>
</evidence>
<feature type="compositionally biased region" description="Polar residues" evidence="1">
    <location>
        <begin position="80"/>
        <end position="90"/>
    </location>
</feature>
<proteinExistence type="predicted"/>
<keyword evidence="3" id="KW-1185">Reference proteome</keyword>
<sequence length="118" mass="12649">MAGNDGMLLPMSELQEMSQQITSIITEFESASARQGDVQEAVGRPAGDGRLRDRCHSFEGSWNDSRDKLLSKLRTVSERVQGTIDETQQADVDLASQMEPSSPSSQPAGRGPGAAQAV</sequence>
<feature type="region of interest" description="Disordered" evidence="1">
    <location>
        <begin position="80"/>
        <end position="118"/>
    </location>
</feature>
<name>A0ABY4J1L5_9MICO</name>
<dbReference type="EMBL" id="CP078078">
    <property type="protein sequence ID" value="UPL18854.1"/>
    <property type="molecule type" value="Genomic_DNA"/>
</dbReference>
<dbReference type="Proteomes" id="UP000830631">
    <property type="component" value="Chromosome"/>
</dbReference>
<evidence type="ECO:0000256" key="1">
    <source>
        <dbReference type="SAM" id="MobiDB-lite"/>
    </source>
</evidence>
<reference evidence="2 3" key="1">
    <citation type="submission" date="2021-06" db="EMBL/GenBank/DDBJ databases">
        <title>Genome-based taxonomic framework of Microbacterium strains isolated from marine environment, the description of four new species and reclassification of four preexisting species.</title>
        <authorList>
            <person name="Lee S.D."/>
            <person name="Kim S.-M."/>
            <person name="Byeon Y.-S."/>
            <person name="Yang H.L."/>
            <person name="Kim I.S."/>
        </authorList>
    </citation>
    <scope>NUCLEOTIDE SEQUENCE [LARGE SCALE GENOMIC DNA]</scope>
    <source>
        <strain evidence="2 3">KSW4-10</strain>
    </source>
</reference>